<accession>A0AAD6NI35</accession>
<dbReference type="Proteomes" id="UP001221413">
    <property type="component" value="Unassembled WGS sequence"/>
</dbReference>
<protein>
    <submittedName>
        <fullName evidence="2">Uncharacterized protein</fullName>
    </submittedName>
</protein>
<keyword evidence="3" id="KW-1185">Reference proteome</keyword>
<gene>
    <name evidence="2" type="ORF">Dda_5987</name>
</gene>
<evidence type="ECO:0000256" key="1">
    <source>
        <dbReference type="SAM" id="MobiDB-lite"/>
    </source>
</evidence>
<name>A0AAD6NI35_DREDA</name>
<reference evidence="2" key="1">
    <citation type="submission" date="2023-01" db="EMBL/GenBank/DDBJ databases">
        <title>The chitinases involved in constricting ring structure development in the nematode-trapping fungus Drechslerella dactyloides.</title>
        <authorList>
            <person name="Wang R."/>
            <person name="Zhang L."/>
            <person name="Tang P."/>
            <person name="Li S."/>
            <person name="Liang L."/>
        </authorList>
    </citation>
    <scope>NUCLEOTIDE SEQUENCE</scope>
    <source>
        <strain evidence="2">YMF1.00031</strain>
    </source>
</reference>
<dbReference type="AlphaFoldDB" id="A0AAD6NI35"/>
<feature type="compositionally biased region" description="Basic and acidic residues" evidence="1">
    <location>
        <begin position="1"/>
        <end position="15"/>
    </location>
</feature>
<sequence length="64" mass="7229">MENDRDYGTTDEKVIGEPQPGEATTGLDRTLYILSLMVVCMRNTADRSILQWGWLILTGRAIRS</sequence>
<evidence type="ECO:0000313" key="2">
    <source>
        <dbReference type="EMBL" id="KAJ6259090.1"/>
    </source>
</evidence>
<feature type="region of interest" description="Disordered" evidence="1">
    <location>
        <begin position="1"/>
        <end position="23"/>
    </location>
</feature>
<evidence type="ECO:0000313" key="3">
    <source>
        <dbReference type="Proteomes" id="UP001221413"/>
    </source>
</evidence>
<dbReference type="EMBL" id="JAQGDS010000007">
    <property type="protein sequence ID" value="KAJ6259090.1"/>
    <property type="molecule type" value="Genomic_DNA"/>
</dbReference>
<comment type="caution">
    <text evidence="2">The sequence shown here is derived from an EMBL/GenBank/DDBJ whole genome shotgun (WGS) entry which is preliminary data.</text>
</comment>
<organism evidence="2 3">
    <name type="scientific">Drechslerella dactyloides</name>
    <name type="common">Nematode-trapping fungus</name>
    <name type="synonym">Arthrobotrys dactyloides</name>
    <dbReference type="NCBI Taxonomy" id="74499"/>
    <lineage>
        <taxon>Eukaryota</taxon>
        <taxon>Fungi</taxon>
        <taxon>Dikarya</taxon>
        <taxon>Ascomycota</taxon>
        <taxon>Pezizomycotina</taxon>
        <taxon>Orbiliomycetes</taxon>
        <taxon>Orbiliales</taxon>
        <taxon>Orbiliaceae</taxon>
        <taxon>Drechslerella</taxon>
    </lineage>
</organism>
<proteinExistence type="predicted"/>